<dbReference type="PANTHER" id="PTHR33463">
    <property type="entry name" value="NB-ARC DOMAIN-CONTAINING PROTEIN-RELATED"/>
    <property type="match status" value="1"/>
</dbReference>
<keyword evidence="5" id="KW-1185">Reference proteome</keyword>
<dbReference type="Gene3D" id="3.40.50.300">
    <property type="entry name" value="P-loop containing nucleotide triphosphate hydrolases"/>
    <property type="match status" value="1"/>
</dbReference>
<dbReference type="GeneID" id="132799627"/>
<evidence type="ECO:0000256" key="3">
    <source>
        <dbReference type="ARBA" id="ARBA00022840"/>
    </source>
</evidence>
<dbReference type="InterPro" id="IPR002182">
    <property type="entry name" value="NB-ARC"/>
</dbReference>
<protein>
    <submittedName>
        <fullName evidence="6">Disease resistance protein RPS5-like</fullName>
    </submittedName>
</protein>
<dbReference type="RefSeq" id="XP_060667920.1">
    <property type="nucleotide sequence ID" value="XM_060811937.1"/>
</dbReference>
<dbReference type="InterPro" id="IPR027417">
    <property type="entry name" value="P-loop_NTPase"/>
</dbReference>
<dbReference type="PRINTS" id="PR00364">
    <property type="entry name" value="DISEASERSIST"/>
</dbReference>
<dbReference type="Gene3D" id="1.10.8.430">
    <property type="entry name" value="Helical domain of apoptotic protease-activating factors"/>
    <property type="match status" value="1"/>
</dbReference>
<gene>
    <name evidence="6" type="primary">LOC132799627</name>
</gene>
<dbReference type="SUPFAM" id="SSF52540">
    <property type="entry name" value="P-loop containing nucleoside triphosphate hydrolases"/>
    <property type="match status" value="1"/>
</dbReference>
<dbReference type="PANTHER" id="PTHR33463:SF198">
    <property type="entry name" value="RPP4C3"/>
    <property type="match status" value="1"/>
</dbReference>
<dbReference type="InterPro" id="IPR042197">
    <property type="entry name" value="Apaf_helical"/>
</dbReference>
<name>A0ABM3ZTW0_ZIZJJ</name>
<dbReference type="Proteomes" id="UP001652623">
    <property type="component" value="Chromosome 10"/>
</dbReference>
<reference evidence="6" key="1">
    <citation type="submission" date="2025-08" db="UniProtKB">
        <authorList>
            <consortium name="RefSeq"/>
        </authorList>
    </citation>
    <scope>IDENTIFICATION</scope>
    <source>
        <tissue evidence="6">Seedling</tissue>
    </source>
</reference>
<sequence length="250" mass="27903">MAQDVDTEIILSASILSQKISIGSHQRMPLKSRATTLPIQESPYLRKFMDALRNANARMVGVYGMAGIGKTMLAKKVARQAKEEKLFNKTVIVPISQTPDVKKIQKEIVEHVGLKLDEESISVRAERCLSRRLGQETEILRVLDDVWDKLELHEVGIAFENDRNQCKILFTSRSREVVCNDIGADKIFMLEVLSYNEAKDLFGKIVGDSMMNNPNIQPLATEIVEECGGLPIAITTVANALNSKSYPTWG</sequence>
<evidence type="ECO:0000313" key="6">
    <source>
        <dbReference type="RefSeq" id="XP_060667920.1"/>
    </source>
</evidence>
<evidence type="ECO:0000259" key="4">
    <source>
        <dbReference type="Pfam" id="PF00931"/>
    </source>
</evidence>
<evidence type="ECO:0000256" key="1">
    <source>
        <dbReference type="ARBA" id="ARBA00022741"/>
    </source>
</evidence>
<dbReference type="Pfam" id="PF00931">
    <property type="entry name" value="NB-ARC"/>
    <property type="match status" value="1"/>
</dbReference>
<evidence type="ECO:0000313" key="5">
    <source>
        <dbReference type="Proteomes" id="UP001652623"/>
    </source>
</evidence>
<keyword evidence="2" id="KW-0611">Plant defense</keyword>
<dbReference type="InterPro" id="IPR050905">
    <property type="entry name" value="Plant_NBS-LRR"/>
</dbReference>
<keyword evidence="1" id="KW-0547">Nucleotide-binding</keyword>
<organism evidence="5 6">
    <name type="scientific">Ziziphus jujuba</name>
    <name type="common">Chinese jujube</name>
    <name type="synonym">Ziziphus sativa</name>
    <dbReference type="NCBI Taxonomy" id="326968"/>
    <lineage>
        <taxon>Eukaryota</taxon>
        <taxon>Viridiplantae</taxon>
        <taxon>Streptophyta</taxon>
        <taxon>Embryophyta</taxon>
        <taxon>Tracheophyta</taxon>
        <taxon>Spermatophyta</taxon>
        <taxon>Magnoliopsida</taxon>
        <taxon>eudicotyledons</taxon>
        <taxon>Gunneridae</taxon>
        <taxon>Pentapetalae</taxon>
        <taxon>rosids</taxon>
        <taxon>fabids</taxon>
        <taxon>Rosales</taxon>
        <taxon>Rhamnaceae</taxon>
        <taxon>Paliureae</taxon>
        <taxon>Ziziphus</taxon>
    </lineage>
</organism>
<feature type="domain" description="NB-ARC" evidence="4">
    <location>
        <begin position="47"/>
        <end position="208"/>
    </location>
</feature>
<keyword evidence="3" id="KW-0067">ATP-binding</keyword>
<accession>A0ABM3ZTW0</accession>
<evidence type="ECO:0000256" key="2">
    <source>
        <dbReference type="ARBA" id="ARBA00022821"/>
    </source>
</evidence>
<proteinExistence type="predicted"/>